<dbReference type="InterPro" id="IPR000836">
    <property type="entry name" value="PRTase_dom"/>
</dbReference>
<protein>
    <submittedName>
        <fullName evidence="2">ComF family protein</fullName>
    </submittedName>
</protein>
<reference evidence="3 5" key="2">
    <citation type="submission" date="2024-04" db="EMBL/GenBank/DDBJ databases">
        <title>Three lactobacilli isolated from voided urine samples from females with type 2 diabetes.</title>
        <authorList>
            <person name="Kula A."/>
            <person name="Stegman N."/>
            <person name="Putonti C."/>
        </authorList>
    </citation>
    <scope>NUCLEOTIDE SEQUENCE [LARGE SCALE GENOMIC DNA]</scope>
    <source>
        <strain evidence="3 5">1855</strain>
    </source>
</reference>
<dbReference type="CDD" id="cd06223">
    <property type="entry name" value="PRTases_typeI"/>
    <property type="match status" value="1"/>
</dbReference>
<dbReference type="Gene3D" id="3.40.50.2020">
    <property type="match status" value="1"/>
</dbReference>
<dbReference type="Proteomes" id="UP000327236">
    <property type="component" value="Unassembled WGS sequence"/>
</dbReference>
<organism evidence="2 4">
    <name type="scientific">Lactobacillus jensenii</name>
    <dbReference type="NCBI Taxonomy" id="109790"/>
    <lineage>
        <taxon>Bacteria</taxon>
        <taxon>Bacillati</taxon>
        <taxon>Bacillota</taxon>
        <taxon>Bacilli</taxon>
        <taxon>Lactobacillales</taxon>
        <taxon>Lactobacillaceae</taxon>
        <taxon>Lactobacillus</taxon>
    </lineage>
</organism>
<dbReference type="EMBL" id="VYWW01000016">
    <property type="protein sequence ID" value="KAA9322788.1"/>
    <property type="molecule type" value="Genomic_DNA"/>
</dbReference>
<dbReference type="OrthoDB" id="9779910at2"/>
<dbReference type="AlphaFoldDB" id="A0A5N1IBS0"/>
<comment type="similarity">
    <text evidence="1">Belongs to the ComF/GntX family.</text>
</comment>
<dbReference type="PANTHER" id="PTHR47505:SF1">
    <property type="entry name" value="DNA UTILIZATION PROTEIN YHGH"/>
    <property type="match status" value="1"/>
</dbReference>
<evidence type="ECO:0000313" key="4">
    <source>
        <dbReference type="Proteomes" id="UP000327236"/>
    </source>
</evidence>
<keyword evidence="5" id="KW-1185">Reference proteome</keyword>
<dbReference type="KEGG" id="lje:BUE77_03180"/>
<sequence length="225" mass="26018">MKCYLCGNKFMPALNFNELLNPLSESLDILCSDCQNSFSYLEKGCQYCQKAGAQKICKDCQAWQKKYQVLLKNHAIYAYNVQFHNAMRLYKRYGDYQVGKALGALIQSKMPQGFDYYIPIPTSESHIKKRGFDTIYELFKGLVPLCPILKKRDLNISQGELNRQQRLATPQSFYLEKAVGQQIRISGKVLLLDDIYTTGRTLYHARDAIWQVFPDIHIESFTISR</sequence>
<comment type="caution">
    <text evidence="2">The sequence shown here is derived from an EMBL/GenBank/DDBJ whole genome shotgun (WGS) entry which is preliminary data.</text>
</comment>
<evidence type="ECO:0000313" key="2">
    <source>
        <dbReference type="EMBL" id="KAA9322788.1"/>
    </source>
</evidence>
<evidence type="ECO:0000313" key="5">
    <source>
        <dbReference type="Proteomes" id="UP001385848"/>
    </source>
</evidence>
<evidence type="ECO:0000313" key="3">
    <source>
        <dbReference type="EMBL" id="MEL0564493.1"/>
    </source>
</evidence>
<dbReference type="SUPFAM" id="SSF53271">
    <property type="entry name" value="PRTase-like"/>
    <property type="match status" value="1"/>
</dbReference>
<reference evidence="2 4" key="1">
    <citation type="submission" date="2019-09" db="EMBL/GenBank/DDBJ databases">
        <title>Draft genome sequence assemblies of isolates from the urinary tract.</title>
        <authorList>
            <person name="Mores C.R."/>
            <person name="Putonti C."/>
            <person name="Wolfe A.J."/>
        </authorList>
    </citation>
    <scope>NUCLEOTIDE SEQUENCE [LARGE SCALE GENOMIC DNA]</scope>
    <source>
        <strain evidence="2 4">UMB246</strain>
    </source>
</reference>
<dbReference type="RefSeq" id="WP_006584999.1">
    <property type="nucleotide sequence ID" value="NZ_CATOUV010000001.1"/>
</dbReference>
<dbReference type="PANTHER" id="PTHR47505">
    <property type="entry name" value="DNA UTILIZATION PROTEIN YHGH"/>
    <property type="match status" value="1"/>
</dbReference>
<dbReference type="EMBL" id="JBBVUL010000001">
    <property type="protein sequence ID" value="MEL0564493.1"/>
    <property type="molecule type" value="Genomic_DNA"/>
</dbReference>
<name>A0A5N1IBS0_LACJE</name>
<dbReference type="InterPro" id="IPR051910">
    <property type="entry name" value="ComF/GntX_DNA_util-trans"/>
</dbReference>
<evidence type="ECO:0000256" key="1">
    <source>
        <dbReference type="ARBA" id="ARBA00008007"/>
    </source>
</evidence>
<accession>A0A5N1IBS0</accession>
<dbReference type="GeneID" id="31742706"/>
<proteinExistence type="inferred from homology"/>
<dbReference type="InterPro" id="IPR029057">
    <property type="entry name" value="PRTase-like"/>
</dbReference>
<dbReference type="Proteomes" id="UP001385848">
    <property type="component" value="Unassembled WGS sequence"/>
</dbReference>
<gene>
    <name evidence="3" type="ORF">AAC431_00950</name>
    <name evidence="2" type="ORF">F6H94_04655</name>
</gene>